<evidence type="ECO:0000256" key="2">
    <source>
        <dbReference type="ARBA" id="ARBA00022737"/>
    </source>
</evidence>
<dbReference type="Gene3D" id="2.10.25.10">
    <property type="entry name" value="Laminin"/>
    <property type="match status" value="1"/>
</dbReference>
<dbReference type="PANTHER" id="PTHR46513">
    <property type="entry name" value="VITELLOGENIN RECEPTOR-LIKE PROTEIN-RELATED-RELATED"/>
    <property type="match status" value="1"/>
</dbReference>
<dbReference type="SUPFAM" id="SSF57196">
    <property type="entry name" value="EGF/Laminin"/>
    <property type="match status" value="1"/>
</dbReference>
<dbReference type="Pfam" id="PF14670">
    <property type="entry name" value="FXa_inhibition"/>
    <property type="match status" value="1"/>
</dbReference>
<accession>A0A1B0DFC8</accession>
<evidence type="ECO:0000313" key="4">
    <source>
        <dbReference type="Proteomes" id="UP000092462"/>
    </source>
</evidence>
<name>A0A1B0DFC8_PHLPP</name>
<sequence>MTIHVYHPYRQPDGVNYCQAVNGHCSHLCLPAPKINERSPRISCACPTGLKLMEDGLMCVEDDSFFVPIRPVHKVLEGRYGKRMTKGIGRVEDYIPPTTILHDEISLSLASTQYTRFLTKSSVIPFGHFTSYVTIGIRCVPSMPARSILGDEPQSVQYIHLIERPEKC</sequence>
<reference evidence="3" key="1">
    <citation type="submission" date="2022-08" db="UniProtKB">
        <authorList>
            <consortium name="EnsemblMetazoa"/>
        </authorList>
    </citation>
    <scope>IDENTIFICATION</scope>
    <source>
        <strain evidence="3">Israel</strain>
    </source>
</reference>
<dbReference type="VEuPathDB" id="VectorBase:PPAI006737"/>
<dbReference type="VEuPathDB" id="VectorBase:PPAPM1_011094"/>
<dbReference type="PANTHER" id="PTHR46513:SF41">
    <property type="entry name" value="LOW-DENSITY LIPOPROTEIN RECEPTOR-RELATED PROTEIN"/>
    <property type="match status" value="1"/>
</dbReference>
<keyword evidence="4" id="KW-1185">Reference proteome</keyword>
<evidence type="ECO:0000313" key="3">
    <source>
        <dbReference type="EnsemblMetazoa" id="PPAI006737-PA"/>
    </source>
</evidence>
<dbReference type="AlphaFoldDB" id="A0A1B0DFC8"/>
<organism evidence="3 4">
    <name type="scientific">Phlebotomus papatasi</name>
    <name type="common">Sandfly</name>
    <dbReference type="NCBI Taxonomy" id="29031"/>
    <lineage>
        <taxon>Eukaryota</taxon>
        <taxon>Metazoa</taxon>
        <taxon>Ecdysozoa</taxon>
        <taxon>Arthropoda</taxon>
        <taxon>Hexapoda</taxon>
        <taxon>Insecta</taxon>
        <taxon>Pterygota</taxon>
        <taxon>Neoptera</taxon>
        <taxon>Endopterygota</taxon>
        <taxon>Diptera</taxon>
        <taxon>Nematocera</taxon>
        <taxon>Psychodoidea</taxon>
        <taxon>Psychodidae</taxon>
        <taxon>Phlebotomus</taxon>
        <taxon>Phlebotomus</taxon>
    </lineage>
</organism>
<dbReference type="Proteomes" id="UP000092462">
    <property type="component" value="Unassembled WGS sequence"/>
</dbReference>
<dbReference type="InterPro" id="IPR050778">
    <property type="entry name" value="Cueball_EGF_LRP_Nidogen"/>
</dbReference>
<proteinExistence type="predicted"/>
<dbReference type="EnsemblMetazoa" id="PPAI006737-RA">
    <property type="protein sequence ID" value="PPAI006737-PA"/>
    <property type="gene ID" value="PPAI006737"/>
</dbReference>
<keyword evidence="1" id="KW-0245">EGF-like domain</keyword>
<dbReference type="EMBL" id="AJVK01058671">
    <property type="status" value="NOT_ANNOTATED_CDS"/>
    <property type="molecule type" value="Genomic_DNA"/>
</dbReference>
<protein>
    <submittedName>
        <fullName evidence="3">Uncharacterized protein</fullName>
    </submittedName>
</protein>
<keyword evidence="2" id="KW-0677">Repeat</keyword>
<dbReference type="FunFam" id="2.10.25.10:FF:000052">
    <property type="entry name" value="low-density lipoprotein receptor isoform X1"/>
    <property type="match status" value="1"/>
</dbReference>
<evidence type="ECO:0000256" key="1">
    <source>
        <dbReference type="ARBA" id="ARBA00022536"/>
    </source>
</evidence>